<reference evidence="2 3" key="1">
    <citation type="submission" date="2020-04" db="EMBL/GenBank/DDBJ databases">
        <authorList>
            <person name="Basu S."/>
            <person name="Maruthanayagam V."/>
            <person name="Chakraborty S."/>
            <person name="Pramanik A."/>
            <person name="Mukherjee J."/>
            <person name="Brink B."/>
        </authorList>
    </citation>
    <scope>NUCLEOTIDE SEQUENCE [LARGE SCALE GENOMIC DNA]</scope>
    <source>
        <strain evidence="2 3">AP17</strain>
    </source>
</reference>
<evidence type="ECO:0000313" key="3">
    <source>
        <dbReference type="Proteomes" id="UP000500857"/>
    </source>
</evidence>
<protein>
    <submittedName>
        <fullName evidence="2">DUF3754 domain-containing protein</fullName>
    </submittedName>
</protein>
<feature type="transmembrane region" description="Helical" evidence="1">
    <location>
        <begin position="275"/>
        <end position="294"/>
    </location>
</feature>
<dbReference type="InterPro" id="IPR022227">
    <property type="entry name" value="DUF3754"/>
</dbReference>
<dbReference type="Pfam" id="PF12576">
    <property type="entry name" value="DUF3754"/>
    <property type="match status" value="1"/>
</dbReference>
<dbReference type="Proteomes" id="UP000500857">
    <property type="component" value="Chromosome"/>
</dbReference>
<keyword evidence="3" id="KW-1185">Reference proteome</keyword>
<dbReference type="RefSeq" id="WP_168571578.1">
    <property type="nucleotide sequence ID" value="NZ_CP051167.1"/>
</dbReference>
<gene>
    <name evidence="2" type="ORF">HCG48_24860</name>
</gene>
<sequence>MATYEDREAFIPYRRTDLIELCLQDGQLPEGDRQKFREFCTILTAYYHFELHQLLERLKDRFAPFNPDADTKFIDSPDAAQLKEMEYGLVEDLKTLLKRANYVPLSPESLQRAFREKSLIELQTDVDFDDFDQMVCYCRGDIYKMATIRQLFRSVQKTIDIFERVVLLLKFKDEDYFIRKKRRPEKLNFEPGKMYVYYYKNIPKFDLEFLFPNVKISMTWKDRILLAVPAIGAAIPLILKVLPHLLLIVTLILLLVGGLPGLEHLKPNDRQLQDVMPVLVAVLSLAIAFGGFAFKQYNSYKNKKIKFQKNVTDTLFFRNMASNLSVFQALIDVAEEEECKEIILVYYHLLTSEKPLTPEALDDRIEEWMEKNFETKIDFDINGPLDNLSGLHAQLTPEGEIDGESQEVSLLRYDRAGCCHVLPLDRAKAAIDWIWDNAFVY</sequence>
<keyword evidence="1" id="KW-1133">Transmembrane helix</keyword>
<dbReference type="PANTHER" id="PTHR33645:SF11">
    <property type="entry name" value="AMINOPEPTIDASE (DUF3754)"/>
    <property type="match status" value="1"/>
</dbReference>
<organism evidence="2 3">
    <name type="scientific">Oxynema aestuarii AP17</name>
    <dbReference type="NCBI Taxonomy" id="2064643"/>
    <lineage>
        <taxon>Bacteria</taxon>
        <taxon>Bacillati</taxon>
        <taxon>Cyanobacteriota</taxon>
        <taxon>Cyanophyceae</taxon>
        <taxon>Oscillatoriophycideae</taxon>
        <taxon>Oscillatoriales</taxon>
        <taxon>Oscillatoriaceae</taxon>
        <taxon>Oxynema</taxon>
        <taxon>Oxynema aestuarii</taxon>
    </lineage>
</organism>
<dbReference type="EMBL" id="CP051167">
    <property type="protein sequence ID" value="QIZ73432.1"/>
    <property type="molecule type" value="Genomic_DNA"/>
</dbReference>
<accession>A0A6H1U3I7</accession>
<dbReference type="AlphaFoldDB" id="A0A6H1U3I7"/>
<feature type="transmembrane region" description="Helical" evidence="1">
    <location>
        <begin position="224"/>
        <end position="255"/>
    </location>
</feature>
<dbReference type="PANTHER" id="PTHR33645">
    <property type="entry name" value="AMINOPEPTIDASE (DUF3754)"/>
    <property type="match status" value="1"/>
</dbReference>
<keyword evidence="1" id="KW-0472">Membrane</keyword>
<evidence type="ECO:0000256" key="1">
    <source>
        <dbReference type="SAM" id="Phobius"/>
    </source>
</evidence>
<evidence type="ECO:0000313" key="2">
    <source>
        <dbReference type="EMBL" id="QIZ73432.1"/>
    </source>
</evidence>
<dbReference type="KEGG" id="oxy:HCG48_24860"/>
<name>A0A6H1U3I7_9CYAN</name>
<proteinExistence type="predicted"/>
<keyword evidence="1" id="KW-0812">Transmembrane</keyword>